<sequence>MFRKLGLLIGAALLLSGCTSVEPKPWSAGTGPIKIVASTDVWGSVANLVVGDTATVTALIYNSSQDPHSFEPSARDQLAVNNAEVVIMNGGGYDDFMTKLVAADPTPAIVVNAFDVSGTDKSRNEHIWYDVDQVGAVAEAISSAVQNTGSSLASFKSSLAELKGKLNALKVANTCGRVFATEPVIDYLLDDAGCINVTPLAFSKAIEEERDVSPAVMQQAKKALAVPGTVLASNISVTSSQISQLESGHVGEFGFGELLPQDPDTGEYGGNYLDMIDGAITMIGGKF</sequence>
<dbReference type="Pfam" id="PF01297">
    <property type="entry name" value="ZnuA"/>
    <property type="match status" value="1"/>
</dbReference>
<keyword evidence="4" id="KW-0732">Signal</keyword>
<dbReference type="InterPro" id="IPR050492">
    <property type="entry name" value="Bact_metal-bind_prot9"/>
</dbReference>
<dbReference type="PANTHER" id="PTHR42953">
    <property type="entry name" value="HIGH-AFFINITY ZINC UPTAKE SYSTEM PROTEIN ZNUA-RELATED"/>
    <property type="match status" value="1"/>
</dbReference>
<dbReference type="GO" id="GO:0030001">
    <property type="term" value="P:metal ion transport"/>
    <property type="evidence" value="ECO:0007669"/>
    <property type="project" value="InterPro"/>
</dbReference>
<dbReference type="InterPro" id="IPR006127">
    <property type="entry name" value="ZnuA-like"/>
</dbReference>
<dbReference type="GO" id="GO:0046872">
    <property type="term" value="F:metal ion binding"/>
    <property type="evidence" value="ECO:0007669"/>
    <property type="project" value="UniProtKB-KW"/>
</dbReference>
<keyword evidence="3" id="KW-0479">Metal-binding</keyword>
<dbReference type="GO" id="GO:0030313">
    <property type="term" value="C:cell envelope"/>
    <property type="evidence" value="ECO:0007669"/>
    <property type="project" value="UniProtKB-SubCell"/>
</dbReference>
<reference evidence="5" key="1">
    <citation type="submission" date="2020-05" db="EMBL/GenBank/DDBJ databases">
        <authorList>
            <person name="Chiriac C."/>
            <person name="Salcher M."/>
            <person name="Ghai R."/>
            <person name="Kavagutti S V."/>
        </authorList>
    </citation>
    <scope>NUCLEOTIDE SEQUENCE</scope>
</reference>
<dbReference type="PANTHER" id="PTHR42953:SF1">
    <property type="entry name" value="METAL-BINDING PROTEIN HI_0362-RELATED"/>
    <property type="match status" value="1"/>
</dbReference>
<proteinExistence type="predicted"/>
<evidence type="ECO:0000256" key="3">
    <source>
        <dbReference type="ARBA" id="ARBA00022723"/>
    </source>
</evidence>
<accession>A0A6J7JS51</accession>
<keyword evidence="2" id="KW-0813">Transport</keyword>
<dbReference type="EMBL" id="CAFBNO010000002">
    <property type="protein sequence ID" value="CAB4945713.1"/>
    <property type="molecule type" value="Genomic_DNA"/>
</dbReference>
<name>A0A6J7JS51_9ZZZZ</name>
<evidence type="ECO:0000256" key="1">
    <source>
        <dbReference type="ARBA" id="ARBA00004196"/>
    </source>
</evidence>
<gene>
    <name evidence="5" type="ORF">UFOPK3837_00102</name>
</gene>
<protein>
    <submittedName>
        <fullName evidence="5">Unannotated protein</fullName>
    </submittedName>
</protein>
<dbReference type="AlphaFoldDB" id="A0A6J7JS51"/>
<organism evidence="5">
    <name type="scientific">freshwater metagenome</name>
    <dbReference type="NCBI Taxonomy" id="449393"/>
    <lineage>
        <taxon>unclassified sequences</taxon>
        <taxon>metagenomes</taxon>
        <taxon>ecological metagenomes</taxon>
    </lineage>
</organism>
<dbReference type="PROSITE" id="PS51257">
    <property type="entry name" value="PROKAR_LIPOPROTEIN"/>
    <property type="match status" value="1"/>
</dbReference>
<evidence type="ECO:0000256" key="4">
    <source>
        <dbReference type="ARBA" id="ARBA00022729"/>
    </source>
</evidence>
<evidence type="ECO:0000313" key="5">
    <source>
        <dbReference type="EMBL" id="CAB4945713.1"/>
    </source>
</evidence>
<evidence type="ECO:0000256" key="2">
    <source>
        <dbReference type="ARBA" id="ARBA00022448"/>
    </source>
</evidence>
<dbReference type="SUPFAM" id="SSF53807">
    <property type="entry name" value="Helical backbone' metal receptor"/>
    <property type="match status" value="1"/>
</dbReference>
<dbReference type="Gene3D" id="3.40.50.1980">
    <property type="entry name" value="Nitrogenase molybdenum iron protein domain"/>
    <property type="match status" value="1"/>
</dbReference>
<comment type="subcellular location">
    <subcellularLocation>
        <location evidence="1">Cell envelope</location>
    </subcellularLocation>
</comment>